<dbReference type="InParanoid" id="A0A4R2PE53"/>
<proteinExistence type="predicted"/>
<organism evidence="1 2">
    <name type="scientific">Rhodothalassium salexigens DSM 2132</name>
    <dbReference type="NCBI Taxonomy" id="1188247"/>
    <lineage>
        <taxon>Bacteria</taxon>
        <taxon>Pseudomonadati</taxon>
        <taxon>Pseudomonadota</taxon>
        <taxon>Alphaproteobacteria</taxon>
        <taxon>Rhodothalassiales</taxon>
        <taxon>Rhodothalassiaceae</taxon>
        <taxon>Rhodothalassium</taxon>
    </lineage>
</organism>
<accession>A0A4R2PE53</accession>
<comment type="caution">
    <text evidence="1">The sequence shown here is derived from an EMBL/GenBank/DDBJ whole genome shotgun (WGS) entry which is preliminary data.</text>
</comment>
<dbReference type="SMART" id="SM00855">
    <property type="entry name" value="PGAM"/>
    <property type="match status" value="1"/>
</dbReference>
<dbReference type="Pfam" id="PF00300">
    <property type="entry name" value="His_Phos_1"/>
    <property type="match status" value="1"/>
</dbReference>
<sequence length="178" mass="19175">MKTLWLLRHAKSSWSDPGLDDFDRPLNKRGRGACAIMGRLIAERGVDPACLVCSPSARTRETLTRVAAFAAFSAAPRFEPMLYEADVSDLMQVIRGLPADAADALIIGHNPGLQDLALALAHDQHGAAGDTPLNRLEDKFPTAALARLSLDIDAWVDLVPGRGQLISFDVPKDHASVV</sequence>
<protein>
    <submittedName>
        <fullName evidence="1">Phosphohistidine phosphatase</fullName>
    </submittedName>
</protein>
<dbReference type="Gene3D" id="3.40.50.1240">
    <property type="entry name" value="Phosphoglycerate mutase-like"/>
    <property type="match status" value="1"/>
</dbReference>
<evidence type="ECO:0000313" key="1">
    <source>
        <dbReference type="EMBL" id="TCP33530.1"/>
    </source>
</evidence>
<gene>
    <name evidence="1" type="ORF">EV659_107142</name>
</gene>
<dbReference type="PANTHER" id="PTHR47623:SF1">
    <property type="entry name" value="OS09G0287300 PROTEIN"/>
    <property type="match status" value="1"/>
</dbReference>
<dbReference type="EMBL" id="SLXO01000007">
    <property type="protein sequence ID" value="TCP33530.1"/>
    <property type="molecule type" value="Genomic_DNA"/>
</dbReference>
<dbReference type="SUPFAM" id="SSF53254">
    <property type="entry name" value="Phosphoglycerate mutase-like"/>
    <property type="match status" value="1"/>
</dbReference>
<reference evidence="1 2" key="1">
    <citation type="submission" date="2019-03" db="EMBL/GenBank/DDBJ databases">
        <title>Genomic Encyclopedia of Type Strains, Phase IV (KMG-IV): sequencing the most valuable type-strain genomes for metagenomic binning, comparative biology and taxonomic classification.</title>
        <authorList>
            <person name="Goeker M."/>
        </authorList>
    </citation>
    <scope>NUCLEOTIDE SEQUENCE [LARGE SCALE GENOMIC DNA]</scope>
    <source>
        <strain evidence="1 2">DSM 2132</strain>
    </source>
</reference>
<dbReference type="InterPro" id="IPR029033">
    <property type="entry name" value="His_PPase_superfam"/>
</dbReference>
<dbReference type="PANTHER" id="PTHR47623">
    <property type="entry name" value="OS09G0287300 PROTEIN"/>
    <property type="match status" value="1"/>
</dbReference>
<dbReference type="InterPro" id="IPR013078">
    <property type="entry name" value="His_Pase_superF_clade-1"/>
</dbReference>
<evidence type="ECO:0000313" key="2">
    <source>
        <dbReference type="Proteomes" id="UP000295399"/>
    </source>
</evidence>
<name>A0A4R2PE53_RHOSA</name>
<dbReference type="RefSeq" id="WP_165878835.1">
    <property type="nucleotide sequence ID" value="NZ_JACIGF010000007.1"/>
</dbReference>
<dbReference type="CDD" id="cd07067">
    <property type="entry name" value="HP_PGM_like"/>
    <property type="match status" value="1"/>
</dbReference>
<dbReference type="AlphaFoldDB" id="A0A4R2PE53"/>
<keyword evidence="2" id="KW-1185">Reference proteome</keyword>
<dbReference type="Proteomes" id="UP000295399">
    <property type="component" value="Unassembled WGS sequence"/>
</dbReference>